<evidence type="ECO:0000256" key="1">
    <source>
        <dbReference type="ARBA" id="ARBA00004395"/>
    </source>
</evidence>
<reference evidence="12 13" key="1">
    <citation type="journal article" date="2024" name="IMA Fungus">
        <title>IMA Genome - F19 : A genome assembly and annotation guide to empower mycologists, including annotated draft genome sequences of Ceratocystis pirilliformis, Diaporthe australafricana, Fusarium ophioides, Paecilomyces lecythidis, and Sporothrix stenoceras.</title>
        <authorList>
            <person name="Aylward J."/>
            <person name="Wilson A.M."/>
            <person name="Visagie C.M."/>
            <person name="Spraker J."/>
            <person name="Barnes I."/>
            <person name="Buitendag C."/>
            <person name="Ceriani C."/>
            <person name="Del Mar Angel L."/>
            <person name="du Plessis D."/>
            <person name="Fuchs T."/>
            <person name="Gasser K."/>
            <person name="Kramer D."/>
            <person name="Li W."/>
            <person name="Munsamy K."/>
            <person name="Piso A."/>
            <person name="Price J.L."/>
            <person name="Sonnekus B."/>
            <person name="Thomas C."/>
            <person name="van der Nest A."/>
            <person name="van Dijk A."/>
            <person name="van Heerden A."/>
            <person name="van Vuuren N."/>
            <person name="Yilmaz N."/>
            <person name="Duong T.A."/>
            <person name="van der Merwe N.A."/>
            <person name="Wingfield M.J."/>
            <person name="Wingfield B.D."/>
        </authorList>
    </citation>
    <scope>NUCLEOTIDE SEQUENCE [LARGE SCALE GENOMIC DNA]</scope>
    <source>
        <strain evidence="12 13">CMW 5346</strain>
    </source>
</reference>
<dbReference type="InterPro" id="IPR048685">
    <property type="entry name" value="COG3_C"/>
</dbReference>
<evidence type="ECO:0000256" key="7">
    <source>
        <dbReference type="ARBA" id="ARBA00023136"/>
    </source>
</evidence>
<keyword evidence="4" id="KW-0813">Transport</keyword>
<evidence type="ECO:0000259" key="11">
    <source>
        <dbReference type="Pfam" id="PF20671"/>
    </source>
</evidence>
<feature type="domain" description="Conserved oligomeric Golgi complex subunit 3 N-terminal" evidence="10">
    <location>
        <begin position="181"/>
        <end position="326"/>
    </location>
</feature>
<feature type="domain" description="Conserved oligomeric Golgi complex subunit 3 C-terminal" evidence="11">
    <location>
        <begin position="346"/>
        <end position="690"/>
    </location>
</feature>
<evidence type="ECO:0000256" key="3">
    <source>
        <dbReference type="ARBA" id="ARBA00020976"/>
    </source>
</evidence>
<dbReference type="Proteomes" id="UP001583186">
    <property type="component" value="Unassembled WGS sequence"/>
</dbReference>
<keyword evidence="6" id="KW-0333">Golgi apparatus</keyword>
<organism evidence="12 13">
    <name type="scientific">Sporothrix stenoceras</name>
    <dbReference type="NCBI Taxonomy" id="5173"/>
    <lineage>
        <taxon>Eukaryota</taxon>
        <taxon>Fungi</taxon>
        <taxon>Dikarya</taxon>
        <taxon>Ascomycota</taxon>
        <taxon>Pezizomycotina</taxon>
        <taxon>Sordariomycetes</taxon>
        <taxon>Sordariomycetidae</taxon>
        <taxon>Ophiostomatales</taxon>
        <taxon>Ophiostomataceae</taxon>
        <taxon>Sporothrix</taxon>
    </lineage>
</organism>
<keyword evidence="5" id="KW-0653">Protein transport</keyword>
<dbReference type="InterPro" id="IPR048320">
    <property type="entry name" value="COG3_N"/>
</dbReference>
<evidence type="ECO:0000256" key="9">
    <source>
        <dbReference type="SAM" id="MobiDB-lite"/>
    </source>
</evidence>
<evidence type="ECO:0000313" key="13">
    <source>
        <dbReference type="Proteomes" id="UP001583186"/>
    </source>
</evidence>
<keyword evidence="13" id="KW-1185">Reference proteome</keyword>
<evidence type="ECO:0000256" key="2">
    <source>
        <dbReference type="ARBA" id="ARBA00009936"/>
    </source>
</evidence>
<comment type="similarity">
    <text evidence="2">Belongs to the COG3 family.</text>
</comment>
<dbReference type="PANTHER" id="PTHR13302:SF8">
    <property type="entry name" value="CONSERVED OLIGOMERIC GOLGI COMPLEX SUBUNIT 3"/>
    <property type="match status" value="1"/>
</dbReference>
<accession>A0ABR3ZFM7</accession>
<dbReference type="InterPro" id="IPR007265">
    <property type="entry name" value="COG_su3"/>
</dbReference>
<evidence type="ECO:0000259" key="10">
    <source>
        <dbReference type="Pfam" id="PF04136"/>
    </source>
</evidence>
<protein>
    <recommendedName>
        <fullName evidence="3">Conserved oligomeric Golgi complex subunit 3</fullName>
    </recommendedName>
    <alternativeName>
        <fullName evidence="8">Component of oligomeric Golgi complex 3</fullName>
    </alternativeName>
</protein>
<name>A0ABR3ZFM7_9PEZI</name>
<sequence>MYEDTWYSFPTERRSETQGRGHRRRESLLQQPNGANPQVDTVETLDALFEEEADEHDDEIFLQARADGLLRRVQSYPDVNTISTRPKWAAAAAEVAASSTAAVAASKGLSRKNSNRGKPPSSSRRRTLRRKKEVSLEALSIADSLLGVDDGLEWKKLQEIPVLLDTHDAELLEASQQEFLTYRDQLDMTERHLGQLVDDTNGALRLLSSLADSFRSVEEQTTSFQAQCDDLVSEQRRLKTLADEVGTDLHYYGYLDNATRRLNAPGAGRLADVEELSEIITSLDSCIHFMAHHKEYRDAESYLARYQALLTKSLHLLEVGFTARLEKVSTELSKQIAATKSDAAQHALAYGRFEELLVDSSYALIPNVQQVISSAYTQLGAARTEHQSYSIYSNTANNIFRTYLQWRDQALRPLVQKELDAFHADTKDAKSAAGSAAVETASRGFIKQSFERSYHEVMLFAKVFAIDPQYSSNANSVFATLRAYRSDLVNAVNVVPLATLLQTALTAVNDLPTVCNVLGWVTHEYLLLDYDDDDNDGSNDGSNDGNDNSYLASHSRQMAARLLAEHLWVFADALFEAEVAKTITKVPVAPEALKIAPVANGQAASNAYPPVRRAIELLIMFDQAMPKERCQRNSPVVFKIVRETILALQRAEARIKSARISTDPDLFMIKNLLILKNELLSLEIGDIRNDGSGAGAMQHFGQIWDALSLATNLVGYFSTFIPGTSLWSRATGAVGGGGSTLGSAAGATKPAGNGYTSVASRAASVVGSIAGSTRDGMLNMLPNGPVAPSASDQDVSEQLDEALRRSINAFTQRWGKLIFDGTSRKLGGKNVAKIERELDELLQTAFSNQPEVMLKLKEAIQNVAQAATEQQSGNKISRV</sequence>
<keyword evidence="7" id="KW-0472">Membrane</keyword>
<evidence type="ECO:0000256" key="5">
    <source>
        <dbReference type="ARBA" id="ARBA00022927"/>
    </source>
</evidence>
<dbReference type="EMBL" id="JAWCUI010000013">
    <property type="protein sequence ID" value="KAL1899169.1"/>
    <property type="molecule type" value="Genomic_DNA"/>
</dbReference>
<evidence type="ECO:0000256" key="8">
    <source>
        <dbReference type="ARBA" id="ARBA00031339"/>
    </source>
</evidence>
<gene>
    <name evidence="12" type="primary">COG3</name>
    <name evidence="12" type="ORF">Sste5346_003091</name>
</gene>
<feature type="region of interest" description="Disordered" evidence="9">
    <location>
        <begin position="1"/>
        <end position="39"/>
    </location>
</feature>
<feature type="region of interest" description="Disordered" evidence="9">
    <location>
        <begin position="104"/>
        <end position="130"/>
    </location>
</feature>
<dbReference type="Pfam" id="PF20671">
    <property type="entry name" value="COG3_C"/>
    <property type="match status" value="1"/>
</dbReference>
<evidence type="ECO:0000256" key="6">
    <source>
        <dbReference type="ARBA" id="ARBA00023034"/>
    </source>
</evidence>
<comment type="subcellular location">
    <subcellularLocation>
        <location evidence="1">Golgi apparatus membrane</location>
        <topology evidence="1">Peripheral membrane protein</topology>
    </subcellularLocation>
</comment>
<evidence type="ECO:0000313" key="12">
    <source>
        <dbReference type="EMBL" id="KAL1899169.1"/>
    </source>
</evidence>
<evidence type="ECO:0000256" key="4">
    <source>
        <dbReference type="ARBA" id="ARBA00022448"/>
    </source>
</evidence>
<proteinExistence type="inferred from homology"/>
<dbReference type="Pfam" id="PF04136">
    <property type="entry name" value="COG3_N"/>
    <property type="match status" value="1"/>
</dbReference>
<comment type="caution">
    <text evidence="12">The sequence shown here is derived from an EMBL/GenBank/DDBJ whole genome shotgun (WGS) entry which is preliminary data.</text>
</comment>
<feature type="compositionally biased region" description="Polar residues" evidence="9">
    <location>
        <begin position="28"/>
        <end position="39"/>
    </location>
</feature>
<dbReference type="PANTHER" id="PTHR13302">
    <property type="entry name" value="CONSERVED OLIGOMERIC GOLGI COMPLEX COMPONENT 3"/>
    <property type="match status" value="1"/>
</dbReference>